<gene>
    <name evidence="3" type="ORF">GQ26_0012040</name>
</gene>
<feature type="region of interest" description="Disordered" evidence="1">
    <location>
        <begin position="857"/>
        <end position="901"/>
    </location>
</feature>
<dbReference type="PANTHER" id="PTHR46411:SF4">
    <property type="entry name" value="AAA+ ATPASE DOMAIN-CONTAINING PROTEIN"/>
    <property type="match status" value="1"/>
</dbReference>
<dbReference type="HOGENOM" id="CLU_004471_6_0_1"/>
<evidence type="ECO:0000256" key="1">
    <source>
        <dbReference type="SAM" id="MobiDB-lite"/>
    </source>
</evidence>
<dbReference type="PANTHER" id="PTHR46411">
    <property type="entry name" value="FAMILY ATPASE, PUTATIVE-RELATED"/>
    <property type="match status" value="1"/>
</dbReference>
<dbReference type="AlphaFoldDB" id="A0A093W3D5"/>
<dbReference type="SUPFAM" id="SSF52540">
    <property type="entry name" value="P-loop containing nucleoside triphosphate hydrolases"/>
    <property type="match status" value="1"/>
</dbReference>
<comment type="caution">
    <text evidence="3">The sequence shown here is derived from an EMBL/GenBank/DDBJ whole genome shotgun (WGS) entry which is preliminary data.</text>
</comment>
<dbReference type="InterPro" id="IPR003959">
    <property type="entry name" value="ATPase_AAA_core"/>
</dbReference>
<sequence>MSVQSVLLDQYNSEDSLDSIDDLGATLSPRYYPNLARSKTVTQYATRCPGADPPVIYQASIFDSSTNNRPKRDVAVVTYQDDRPFKFATRANNQTTQVDITQTGKSAEHDNEAISVEKEEDPIAEWRGPVFEVNLTGKARFSIKLTEKSGIRIQKPKIPKNAEELLLEDVSGASIMLKSPHLLRALEGLVDYLPSFRTQLEAGYETGFRINEPFAVVMHHFQSIKELIEKEYAGPHQQDSRSFRLDELQKNHLRHLYKFAEPLYHANVIPCEQHLSEACPRIAFDMIWYLLKPGTDVYVQSDGITFVGVVLSTEDGSDEDYQTYPSVSNKPKWWVNVWHLNTNGATIRRTQQTYTIDAYSGLRDVTELRVYPVSIWDAKDKGERRKKILARSRYTGKVVLDYRRGVAESKNGLGSFHPVKDHYERYKCYDQIYINDTNDNLDYLDYHDFKYPPPPPTEPYDPHNILTNDQYNMNRTTAQVGGQTTAPWLNRQGSYVDREPNRFNGTNRHIVQELTEHQLLLLHPETLVYGLKLKQWMRTSVDYIREVAPSMESISNLIIGEDELRTIRALSNKQNSTAKQWSADFIEGKGTGQIILLHGRHIPGAVAFKLIIVSGPPGVGKTYTVEAISEWLHRPLLALTVADIGTVETLVEQQLFKWFDLAEAWNAVLLVDEADIFLERRQHRDLGRNGLVSGMEPRWFRISCSQTAKSKVTAFLRRMEYFKGLLFLTTNRVGQIDDAFISRVHVAIGYDKLNVETKKRIWTGFFQKLAKERAGKIQVALDAKKWVLETTGNSQAQLNGRDIRNALQTAITLAEFESEEDPDYSPEMVIVVTKDHFQRVLEMSNKFHEYVTSIRREDERKRAHARGDRNDYDGDDVPSNQLSILRRGMDLGQHNREGRAS</sequence>
<name>A0A093W3D5_TALMA</name>
<evidence type="ECO:0000259" key="2">
    <source>
        <dbReference type="SMART" id="SM00382"/>
    </source>
</evidence>
<dbReference type="SMART" id="SM00382">
    <property type="entry name" value="AAA"/>
    <property type="match status" value="1"/>
</dbReference>
<evidence type="ECO:0000313" key="3">
    <source>
        <dbReference type="EMBL" id="KFX53376.1"/>
    </source>
</evidence>
<dbReference type="Pfam" id="PF23232">
    <property type="entry name" value="AAA_lid_13"/>
    <property type="match status" value="1"/>
</dbReference>
<dbReference type="Gene3D" id="3.40.50.300">
    <property type="entry name" value="P-loop containing nucleotide triphosphate hydrolases"/>
    <property type="match status" value="1"/>
</dbReference>
<accession>A0A093W3D5</accession>
<dbReference type="Pfam" id="PF00004">
    <property type="entry name" value="AAA"/>
    <property type="match status" value="1"/>
</dbReference>
<dbReference type="InterPro" id="IPR027417">
    <property type="entry name" value="P-loop_NTPase"/>
</dbReference>
<feature type="compositionally biased region" description="Basic and acidic residues" evidence="1">
    <location>
        <begin position="857"/>
        <end position="872"/>
    </location>
</feature>
<dbReference type="GO" id="GO:0016887">
    <property type="term" value="F:ATP hydrolysis activity"/>
    <property type="evidence" value="ECO:0007669"/>
    <property type="project" value="InterPro"/>
</dbReference>
<organism evidence="3">
    <name type="scientific">Talaromyces marneffei PM1</name>
    <dbReference type="NCBI Taxonomy" id="1077442"/>
    <lineage>
        <taxon>Eukaryota</taxon>
        <taxon>Fungi</taxon>
        <taxon>Dikarya</taxon>
        <taxon>Ascomycota</taxon>
        <taxon>Pezizomycotina</taxon>
        <taxon>Eurotiomycetes</taxon>
        <taxon>Eurotiomycetidae</taxon>
        <taxon>Eurotiales</taxon>
        <taxon>Trichocomaceae</taxon>
        <taxon>Talaromyces</taxon>
        <taxon>Talaromyces sect. Talaromyces</taxon>
    </lineage>
</organism>
<feature type="domain" description="AAA+ ATPase" evidence="2">
    <location>
        <begin position="607"/>
        <end position="754"/>
    </location>
</feature>
<dbReference type="Pfam" id="PF22942">
    <property type="entry name" value="DUF7025"/>
    <property type="match status" value="1"/>
</dbReference>
<protein>
    <submittedName>
        <fullName evidence="3">ATPase family AAA domain-containing protein 3B</fullName>
    </submittedName>
</protein>
<dbReference type="InterPro" id="IPR056599">
    <property type="entry name" value="AAA_lid_fung"/>
</dbReference>
<dbReference type="InterPro" id="IPR003593">
    <property type="entry name" value="AAA+_ATPase"/>
</dbReference>
<dbReference type="eggNOG" id="KOG0730">
    <property type="taxonomic scope" value="Eukaryota"/>
</dbReference>
<dbReference type="GO" id="GO:0005524">
    <property type="term" value="F:ATP binding"/>
    <property type="evidence" value="ECO:0007669"/>
    <property type="project" value="InterPro"/>
</dbReference>
<feature type="compositionally biased region" description="Basic and acidic residues" evidence="1">
    <location>
        <begin position="887"/>
        <end position="901"/>
    </location>
</feature>
<dbReference type="EMBL" id="JPOX01000001">
    <property type="protein sequence ID" value="KFX53376.1"/>
    <property type="molecule type" value="Genomic_DNA"/>
</dbReference>
<proteinExistence type="predicted"/>
<dbReference type="InterPro" id="IPR054289">
    <property type="entry name" value="DUF7025"/>
</dbReference>
<reference evidence="3" key="1">
    <citation type="journal article" date="2014" name="PLoS Genet.">
        <title>Signature Gene Expression Reveals Novel Clues to the Molecular Mechanisms of Dimorphic Transition in Penicillium marneffei.</title>
        <authorList>
            <person name="Yang E."/>
            <person name="Wang G."/>
            <person name="Cai J."/>
            <person name="Woo P.C."/>
            <person name="Lau S.K."/>
            <person name="Yuen K.-Y."/>
            <person name="Chow W.-N."/>
            <person name="Lin X."/>
        </authorList>
    </citation>
    <scope>NUCLEOTIDE SEQUENCE [LARGE SCALE GENOMIC DNA]</scope>
    <source>
        <strain evidence="3">PM1</strain>
    </source>
</reference>